<keyword evidence="1" id="KW-0812">Transmembrane</keyword>
<gene>
    <name evidence="2" type="ORF">XSR1_440021</name>
</gene>
<name>W1J0R4_9GAMM</name>
<organism evidence="2 3">
    <name type="scientific">Xenorhabdus szentirmaii DSM 16338</name>
    <dbReference type="NCBI Taxonomy" id="1427518"/>
    <lineage>
        <taxon>Bacteria</taxon>
        <taxon>Pseudomonadati</taxon>
        <taxon>Pseudomonadota</taxon>
        <taxon>Gammaproteobacteria</taxon>
        <taxon>Enterobacterales</taxon>
        <taxon>Morganellaceae</taxon>
        <taxon>Xenorhabdus</taxon>
    </lineage>
</organism>
<keyword evidence="1" id="KW-1133">Transmembrane helix</keyword>
<sequence>MLVFYFIVRGIRKTILIFHPGRRKLLKALNSVLEGRYNINPDSIYLDVDGVKNYYPKQKKTNNYVKSMDDEILKKLGVLSTKIMPVRDMDWHRYTERNTTTDIFLRKTLSNFIESGYVFYYWDWIDVLSSFFEFSFILLTVFFGIFFFLEMACTLYKVFSRNGKICHQIYYYLSNKRHKLNKNSDVVVLK</sequence>
<dbReference type="AlphaFoldDB" id="W1J0R4"/>
<proteinExistence type="predicted"/>
<keyword evidence="1" id="KW-0472">Membrane</keyword>
<evidence type="ECO:0000313" key="2">
    <source>
        <dbReference type="EMBL" id="CDL84314.1"/>
    </source>
</evidence>
<evidence type="ECO:0000313" key="3">
    <source>
        <dbReference type="Proteomes" id="UP000019202"/>
    </source>
</evidence>
<evidence type="ECO:0000256" key="1">
    <source>
        <dbReference type="SAM" id="Phobius"/>
    </source>
</evidence>
<comment type="caution">
    <text evidence="2">The sequence shown here is derived from an EMBL/GenBank/DDBJ whole genome shotgun (WGS) entry which is preliminary data.</text>
</comment>
<dbReference type="Proteomes" id="UP000019202">
    <property type="component" value="Unassembled WGS sequence"/>
</dbReference>
<dbReference type="STRING" id="1427518.XSR1_440021"/>
<reference evidence="2" key="1">
    <citation type="submission" date="2013-11" db="EMBL/GenBank/DDBJ databases">
        <title>Draft genome sequence and annotation of the entomopathogenic bacteria, Xenorhabdus cabanillasi strain JM26 and Xenorhabdus szentirmai strain DSM 16338.</title>
        <authorList>
            <person name="Gualtieri M."/>
            <person name="Ogier J.C."/>
            <person name="Pages S."/>
            <person name="Givaudan A."/>
            <person name="Gaudriault S."/>
        </authorList>
    </citation>
    <scope>NUCLEOTIDE SEQUENCE [LARGE SCALE GENOMIC DNA]</scope>
    <source>
        <strain evidence="2">DSM 16338</strain>
    </source>
</reference>
<protein>
    <submittedName>
        <fullName evidence="2">Uncharacterized protein</fullName>
    </submittedName>
</protein>
<dbReference type="EMBL" id="CBXF010000104">
    <property type="protein sequence ID" value="CDL84314.1"/>
    <property type="molecule type" value="Genomic_DNA"/>
</dbReference>
<keyword evidence="3" id="KW-1185">Reference proteome</keyword>
<accession>W1J0R4</accession>
<feature type="transmembrane region" description="Helical" evidence="1">
    <location>
        <begin position="134"/>
        <end position="156"/>
    </location>
</feature>